<feature type="compositionally biased region" description="Polar residues" evidence="1">
    <location>
        <begin position="17"/>
        <end position="29"/>
    </location>
</feature>
<dbReference type="Pfam" id="PF20584">
    <property type="entry name" value="DUF6787"/>
    <property type="match status" value="1"/>
</dbReference>
<comment type="caution">
    <text evidence="4">The sequence shown here is derived from an EMBL/GenBank/DDBJ whole genome shotgun (WGS) entry which is preliminary data.</text>
</comment>
<proteinExistence type="predicted"/>
<reference evidence="4 5" key="1">
    <citation type="submission" date="2023-04" db="EMBL/GenBank/DDBJ databases">
        <title>Genome of Basidiobolus ranarum AG-B5.</title>
        <authorList>
            <person name="Stajich J.E."/>
            <person name="Carter-House D."/>
            <person name="Gryganskyi A."/>
        </authorList>
    </citation>
    <scope>NUCLEOTIDE SEQUENCE [LARGE SCALE GENOMIC DNA]</scope>
    <source>
        <strain evidence="4 5">AG-B5</strain>
    </source>
</reference>
<evidence type="ECO:0000313" key="4">
    <source>
        <dbReference type="EMBL" id="KAK9687804.1"/>
    </source>
</evidence>
<sequence>MADNTITQRSVPEDSTRPQPSAENNQVNRPLNKNNKAIIILVFVLTSLTNSRLTRGFLARVLKIKGTLLGGPWIYRLVYVLVTLHLYPFVILFWGSLFNHRSYFARVVVKRYGKIMPLSLKAKLLAL</sequence>
<name>A0ABR2VP56_9FUNG</name>
<evidence type="ECO:0000259" key="3">
    <source>
        <dbReference type="Pfam" id="PF20584"/>
    </source>
</evidence>
<evidence type="ECO:0000256" key="1">
    <source>
        <dbReference type="SAM" id="MobiDB-lite"/>
    </source>
</evidence>
<protein>
    <recommendedName>
        <fullName evidence="3">DUF6787 domain-containing protein</fullName>
    </recommendedName>
</protein>
<keyword evidence="5" id="KW-1185">Reference proteome</keyword>
<dbReference type="InterPro" id="IPR046714">
    <property type="entry name" value="DUF6787"/>
</dbReference>
<evidence type="ECO:0000313" key="5">
    <source>
        <dbReference type="Proteomes" id="UP001479436"/>
    </source>
</evidence>
<feature type="region of interest" description="Disordered" evidence="1">
    <location>
        <begin position="1"/>
        <end position="29"/>
    </location>
</feature>
<accession>A0ABR2VP56</accession>
<dbReference type="EMBL" id="JASJQH010008597">
    <property type="protein sequence ID" value="KAK9687804.1"/>
    <property type="molecule type" value="Genomic_DNA"/>
</dbReference>
<feature type="transmembrane region" description="Helical" evidence="2">
    <location>
        <begin position="37"/>
        <end position="53"/>
    </location>
</feature>
<keyword evidence="2" id="KW-1133">Transmembrane helix</keyword>
<dbReference type="Proteomes" id="UP001479436">
    <property type="component" value="Unassembled WGS sequence"/>
</dbReference>
<keyword evidence="2" id="KW-0472">Membrane</keyword>
<keyword evidence="2" id="KW-0812">Transmembrane</keyword>
<feature type="domain" description="DUF6787" evidence="3">
    <location>
        <begin position="38"/>
        <end position="114"/>
    </location>
</feature>
<gene>
    <name evidence="4" type="ORF">K7432_014645</name>
</gene>
<organism evidence="4 5">
    <name type="scientific">Basidiobolus ranarum</name>
    <dbReference type="NCBI Taxonomy" id="34480"/>
    <lineage>
        <taxon>Eukaryota</taxon>
        <taxon>Fungi</taxon>
        <taxon>Fungi incertae sedis</taxon>
        <taxon>Zoopagomycota</taxon>
        <taxon>Entomophthoromycotina</taxon>
        <taxon>Basidiobolomycetes</taxon>
        <taxon>Basidiobolales</taxon>
        <taxon>Basidiobolaceae</taxon>
        <taxon>Basidiobolus</taxon>
    </lineage>
</organism>
<feature type="transmembrane region" description="Helical" evidence="2">
    <location>
        <begin position="73"/>
        <end position="94"/>
    </location>
</feature>
<feature type="compositionally biased region" description="Polar residues" evidence="1">
    <location>
        <begin position="1"/>
        <end position="10"/>
    </location>
</feature>
<evidence type="ECO:0000256" key="2">
    <source>
        <dbReference type="SAM" id="Phobius"/>
    </source>
</evidence>